<dbReference type="OrthoDB" id="7847955at2"/>
<dbReference type="Gene3D" id="3.40.50.2000">
    <property type="entry name" value="Glycogen Phosphorylase B"/>
    <property type="match status" value="2"/>
</dbReference>
<reference evidence="3 4" key="1">
    <citation type="submission" date="2019-02" db="EMBL/GenBank/DDBJ databases">
        <title>Hansschlegelia quercus sp. nov., a novel methylotrophic bacterium from buds of oak (Quercus robur L.).</title>
        <authorList>
            <person name="Agafonova N.V."/>
            <person name="Kaparullina E.N."/>
            <person name="Grouzdev D.S."/>
            <person name="Doronina N.V."/>
        </authorList>
    </citation>
    <scope>NUCLEOTIDE SEQUENCE [LARGE SCALE GENOMIC DNA]</scope>
    <source>
        <strain evidence="3 4">Dub</strain>
    </source>
</reference>
<dbReference type="GO" id="GO:0016757">
    <property type="term" value="F:glycosyltransferase activity"/>
    <property type="evidence" value="ECO:0007669"/>
    <property type="project" value="InterPro"/>
</dbReference>
<feature type="domain" description="Glycosyl transferase family 1" evidence="1">
    <location>
        <begin position="231"/>
        <end position="323"/>
    </location>
</feature>
<protein>
    <submittedName>
        <fullName evidence="3">Glycosyltransferase</fullName>
    </submittedName>
</protein>
<keyword evidence="4" id="KW-1185">Reference proteome</keyword>
<dbReference type="Pfam" id="PF00534">
    <property type="entry name" value="Glycos_transf_1"/>
    <property type="match status" value="1"/>
</dbReference>
<feature type="domain" description="Glycosyltransferase subfamily 4-like N-terminal" evidence="2">
    <location>
        <begin position="6"/>
        <end position="169"/>
    </location>
</feature>
<accession>A0A4Q9GJL0</accession>
<evidence type="ECO:0000259" key="2">
    <source>
        <dbReference type="Pfam" id="PF13439"/>
    </source>
</evidence>
<dbReference type="PANTHER" id="PTHR46401">
    <property type="entry name" value="GLYCOSYLTRANSFERASE WBBK-RELATED"/>
    <property type="match status" value="1"/>
</dbReference>
<dbReference type="RefSeq" id="WP_131003936.1">
    <property type="nucleotide sequence ID" value="NZ_JBHSZR010000001.1"/>
</dbReference>
<evidence type="ECO:0000259" key="1">
    <source>
        <dbReference type="Pfam" id="PF00534"/>
    </source>
</evidence>
<dbReference type="Proteomes" id="UP000291613">
    <property type="component" value="Unassembled WGS sequence"/>
</dbReference>
<keyword evidence="3" id="KW-0808">Transferase</keyword>
<dbReference type="CDD" id="cd03801">
    <property type="entry name" value="GT4_PimA-like"/>
    <property type="match status" value="1"/>
</dbReference>
<dbReference type="PANTHER" id="PTHR46401:SF8">
    <property type="entry name" value="BLL6006 PROTEIN"/>
    <property type="match status" value="1"/>
</dbReference>
<evidence type="ECO:0000313" key="3">
    <source>
        <dbReference type="EMBL" id="TBN51772.1"/>
    </source>
</evidence>
<proteinExistence type="predicted"/>
<organism evidence="3 4">
    <name type="scientific">Hansschlegelia quercus</name>
    <dbReference type="NCBI Taxonomy" id="2528245"/>
    <lineage>
        <taxon>Bacteria</taxon>
        <taxon>Pseudomonadati</taxon>
        <taxon>Pseudomonadota</taxon>
        <taxon>Alphaproteobacteria</taxon>
        <taxon>Hyphomicrobiales</taxon>
        <taxon>Methylopilaceae</taxon>
        <taxon>Hansschlegelia</taxon>
    </lineage>
</organism>
<dbReference type="AlphaFoldDB" id="A0A4Q9GJL0"/>
<dbReference type="Pfam" id="PF13439">
    <property type="entry name" value="Glyco_transf_4"/>
    <property type="match status" value="1"/>
</dbReference>
<sequence>MTTDAIGGVWTYAVDLAAGLAERGVRVTLAALGPSPSDAQRRQVSAVGAELIDTALPLDWLEEDARRIDNAGAALTDLANRSGADLVHLNSPIFAASGFTAPVVGVCHSCLATWWAAMRGGEMPASFNERTERLRRGYEACSALIAPSDAFAEATAAQYGVASVAVHNGRAPRVPAPQSSERPFALTAGRLWDPAKNLAALDAAASMMRGTVEAAGPLEGPNGERAATSAVVSLGPLDSEDMARRLGEAGAFVSLALYEPFGLSVLEAAQAGCALVLADIPTFRELWAGTALFVDPRDPAAVAATLDGVLDDRSERERLGALAEARAARFTLDAMTGGTLGVYAQALSRALGQSAA</sequence>
<gene>
    <name evidence="3" type="ORF">EYR15_12750</name>
</gene>
<dbReference type="SUPFAM" id="SSF53756">
    <property type="entry name" value="UDP-Glycosyltransferase/glycogen phosphorylase"/>
    <property type="match status" value="1"/>
</dbReference>
<dbReference type="InterPro" id="IPR028098">
    <property type="entry name" value="Glyco_trans_4-like_N"/>
</dbReference>
<evidence type="ECO:0000313" key="4">
    <source>
        <dbReference type="Proteomes" id="UP000291613"/>
    </source>
</evidence>
<dbReference type="InterPro" id="IPR001296">
    <property type="entry name" value="Glyco_trans_1"/>
</dbReference>
<dbReference type="EMBL" id="SIUB01000006">
    <property type="protein sequence ID" value="TBN51772.1"/>
    <property type="molecule type" value="Genomic_DNA"/>
</dbReference>
<comment type="caution">
    <text evidence="3">The sequence shown here is derived from an EMBL/GenBank/DDBJ whole genome shotgun (WGS) entry which is preliminary data.</text>
</comment>
<name>A0A4Q9GJL0_9HYPH</name>